<evidence type="ECO:0008006" key="4">
    <source>
        <dbReference type="Google" id="ProtNLM"/>
    </source>
</evidence>
<feature type="compositionally biased region" description="Basic and acidic residues" evidence="1">
    <location>
        <begin position="72"/>
        <end position="102"/>
    </location>
</feature>
<dbReference type="Proteomes" id="UP000289738">
    <property type="component" value="Chromosome B06"/>
</dbReference>
<evidence type="ECO:0000313" key="2">
    <source>
        <dbReference type="EMBL" id="RYR01852.1"/>
    </source>
</evidence>
<proteinExistence type="predicted"/>
<name>A0A444YIU2_ARAHY</name>
<dbReference type="AlphaFoldDB" id="A0A444YIU2"/>
<feature type="region of interest" description="Disordered" evidence="1">
    <location>
        <begin position="1"/>
        <end position="104"/>
    </location>
</feature>
<dbReference type="EMBL" id="SDMP01000016">
    <property type="protein sequence ID" value="RYR01852.1"/>
    <property type="molecule type" value="Genomic_DNA"/>
</dbReference>
<comment type="caution">
    <text evidence="2">The sequence shown here is derived from an EMBL/GenBank/DDBJ whole genome shotgun (WGS) entry which is preliminary data.</text>
</comment>
<evidence type="ECO:0000313" key="3">
    <source>
        <dbReference type="Proteomes" id="UP000289738"/>
    </source>
</evidence>
<sequence>MTTESYAMVSTEEVDLVQRSTKKVKSREEIDLNRQGDRVDLDQDNSHKINGKSKSSYKESLLSSPGGLLDDMSPHSDDMGEDRPNPEDQWYREEEDLSDKPFDPCPTILVSKGEFEDWCKPWKNAMIVKVLGKKVALGFIEQRLQRDWAQKGKISMIDMD</sequence>
<reference evidence="2 3" key="1">
    <citation type="submission" date="2019-01" db="EMBL/GenBank/DDBJ databases">
        <title>Sequencing of cultivated peanut Arachis hypogaea provides insights into genome evolution and oil improvement.</title>
        <authorList>
            <person name="Chen X."/>
        </authorList>
    </citation>
    <scope>NUCLEOTIDE SEQUENCE [LARGE SCALE GENOMIC DNA]</scope>
    <source>
        <strain evidence="3">cv. Fuhuasheng</strain>
        <tissue evidence="2">Leaves</tissue>
    </source>
</reference>
<evidence type="ECO:0000256" key="1">
    <source>
        <dbReference type="SAM" id="MobiDB-lite"/>
    </source>
</evidence>
<organism evidence="2 3">
    <name type="scientific">Arachis hypogaea</name>
    <name type="common">Peanut</name>
    <dbReference type="NCBI Taxonomy" id="3818"/>
    <lineage>
        <taxon>Eukaryota</taxon>
        <taxon>Viridiplantae</taxon>
        <taxon>Streptophyta</taxon>
        <taxon>Embryophyta</taxon>
        <taxon>Tracheophyta</taxon>
        <taxon>Spermatophyta</taxon>
        <taxon>Magnoliopsida</taxon>
        <taxon>eudicotyledons</taxon>
        <taxon>Gunneridae</taxon>
        <taxon>Pentapetalae</taxon>
        <taxon>rosids</taxon>
        <taxon>fabids</taxon>
        <taxon>Fabales</taxon>
        <taxon>Fabaceae</taxon>
        <taxon>Papilionoideae</taxon>
        <taxon>50 kb inversion clade</taxon>
        <taxon>dalbergioids sensu lato</taxon>
        <taxon>Dalbergieae</taxon>
        <taxon>Pterocarpus clade</taxon>
        <taxon>Arachis</taxon>
    </lineage>
</organism>
<feature type="compositionally biased region" description="Low complexity" evidence="1">
    <location>
        <begin position="52"/>
        <end position="71"/>
    </location>
</feature>
<accession>A0A444YIU2</accession>
<feature type="compositionally biased region" description="Basic and acidic residues" evidence="1">
    <location>
        <begin position="26"/>
        <end position="47"/>
    </location>
</feature>
<protein>
    <recommendedName>
        <fullName evidence="4">DUF4283 domain-containing protein</fullName>
    </recommendedName>
</protein>
<keyword evidence="3" id="KW-1185">Reference proteome</keyword>
<gene>
    <name evidence="2" type="ORF">Ahy_B06g080713</name>
</gene>